<evidence type="ECO:0000256" key="1">
    <source>
        <dbReference type="ARBA" id="ARBA00006484"/>
    </source>
</evidence>
<dbReference type="Pfam" id="PF00106">
    <property type="entry name" value="adh_short"/>
    <property type="match status" value="1"/>
</dbReference>
<dbReference type="InterPro" id="IPR036291">
    <property type="entry name" value="NAD(P)-bd_dom_sf"/>
</dbReference>
<dbReference type="AlphaFoldDB" id="A0A9X2EP22"/>
<dbReference type="GO" id="GO:0006654">
    <property type="term" value="P:phosphatidic acid biosynthetic process"/>
    <property type="evidence" value="ECO:0007669"/>
    <property type="project" value="TreeGrafter"/>
</dbReference>
<dbReference type="GO" id="GO:0000140">
    <property type="term" value="F:acylglycerone-phosphate reductase (NADP+) activity"/>
    <property type="evidence" value="ECO:0007669"/>
    <property type="project" value="TreeGrafter"/>
</dbReference>
<name>A0A9X2EP22_9GAMM</name>
<evidence type="ECO:0000256" key="2">
    <source>
        <dbReference type="ARBA" id="ARBA00023002"/>
    </source>
</evidence>
<dbReference type="GO" id="GO:0005811">
    <property type="term" value="C:lipid droplet"/>
    <property type="evidence" value="ECO:0007669"/>
    <property type="project" value="TreeGrafter"/>
</dbReference>
<keyword evidence="4" id="KW-1185">Reference proteome</keyword>
<dbReference type="PANTHER" id="PTHR44169:SF6">
    <property type="entry name" value="NADPH-DEPENDENT 1-ACYLDIHYDROXYACETONE PHOSPHATE REDUCTASE"/>
    <property type="match status" value="1"/>
</dbReference>
<dbReference type="Gene3D" id="3.40.50.720">
    <property type="entry name" value="NAD(P)-binding Rossmann-like Domain"/>
    <property type="match status" value="1"/>
</dbReference>
<protein>
    <submittedName>
        <fullName evidence="3">SDR family NAD(P)-dependent oxidoreductase</fullName>
    </submittedName>
</protein>
<gene>
    <name evidence="3" type="ORF">MO867_15775</name>
</gene>
<evidence type="ECO:0000313" key="4">
    <source>
        <dbReference type="Proteomes" id="UP001139028"/>
    </source>
</evidence>
<accession>A0A9X2EP22</accession>
<dbReference type="RefSeq" id="WP_252470834.1">
    <property type="nucleotide sequence ID" value="NZ_JALBWM010000083.1"/>
</dbReference>
<dbReference type="GO" id="GO:0019433">
    <property type="term" value="P:triglyceride catabolic process"/>
    <property type="evidence" value="ECO:0007669"/>
    <property type="project" value="TreeGrafter"/>
</dbReference>
<sequence>MLGRKSRKGAKGSPDYGHFNRVGTEFGAKNDQLGLTVYATMKDTSKAEPLVSAVSAGASLKVMSLDVTDSESIQACVDTILKESASIDVLINNAGVGFVKTTEHISEDELRWNTDVNYLVVVRCTKAVLPHIRRACSGHVVNI</sequence>
<dbReference type="GO" id="GO:0004806">
    <property type="term" value="F:triacylglycerol lipase activity"/>
    <property type="evidence" value="ECO:0007669"/>
    <property type="project" value="TreeGrafter"/>
</dbReference>
<dbReference type="Proteomes" id="UP001139028">
    <property type="component" value="Unassembled WGS sequence"/>
</dbReference>
<proteinExistence type="inferred from homology"/>
<dbReference type="PANTHER" id="PTHR44169">
    <property type="entry name" value="NADPH-DEPENDENT 1-ACYLDIHYDROXYACETONE PHOSPHATE REDUCTASE"/>
    <property type="match status" value="1"/>
</dbReference>
<dbReference type="SUPFAM" id="SSF51735">
    <property type="entry name" value="NAD(P)-binding Rossmann-fold domains"/>
    <property type="match status" value="1"/>
</dbReference>
<evidence type="ECO:0000313" key="3">
    <source>
        <dbReference type="EMBL" id="MCO1335794.1"/>
    </source>
</evidence>
<organism evidence="3 4">
    <name type="scientific">Microbulbifer okhotskensis</name>
    <dbReference type="NCBI Taxonomy" id="2926617"/>
    <lineage>
        <taxon>Bacteria</taxon>
        <taxon>Pseudomonadati</taxon>
        <taxon>Pseudomonadota</taxon>
        <taxon>Gammaproteobacteria</taxon>
        <taxon>Cellvibrionales</taxon>
        <taxon>Microbulbiferaceae</taxon>
        <taxon>Microbulbifer</taxon>
    </lineage>
</organism>
<dbReference type="InterPro" id="IPR002347">
    <property type="entry name" value="SDR_fam"/>
</dbReference>
<dbReference type="EMBL" id="JALBWM010000083">
    <property type="protein sequence ID" value="MCO1335794.1"/>
    <property type="molecule type" value="Genomic_DNA"/>
</dbReference>
<reference evidence="3" key="1">
    <citation type="journal article" date="2022" name="Arch. Microbiol.">
        <title>Microbulbifer okhotskensis sp. nov., isolated from a deep bottom sediment of the Okhotsk Sea.</title>
        <authorList>
            <person name="Romanenko L."/>
            <person name="Kurilenko V."/>
            <person name="Otstavnykh N."/>
            <person name="Velansky P."/>
            <person name="Isaeva M."/>
            <person name="Mikhailov V."/>
        </authorList>
    </citation>
    <scope>NUCLEOTIDE SEQUENCE</scope>
    <source>
        <strain evidence="3">OS29</strain>
    </source>
</reference>
<keyword evidence="2" id="KW-0560">Oxidoreductase</keyword>
<comment type="caution">
    <text evidence="3">The sequence shown here is derived from an EMBL/GenBank/DDBJ whole genome shotgun (WGS) entry which is preliminary data.</text>
</comment>
<comment type="similarity">
    <text evidence="1">Belongs to the short-chain dehydrogenases/reductases (SDR) family.</text>
</comment>